<evidence type="ECO:0000313" key="12">
    <source>
        <dbReference type="EMBL" id="MFD0705143.1"/>
    </source>
</evidence>
<organism evidence="12 13">
    <name type="scientific">Alloscardovia venturai</name>
    <dbReference type="NCBI Taxonomy" id="1769421"/>
    <lineage>
        <taxon>Bacteria</taxon>
        <taxon>Bacillati</taxon>
        <taxon>Actinomycetota</taxon>
        <taxon>Actinomycetes</taxon>
        <taxon>Bifidobacteriales</taxon>
        <taxon>Bifidobacteriaceae</taxon>
        <taxon>Alloscardovia</taxon>
    </lineage>
</organism>
<dbReference type="InterPro" id="IPR045540">
    <property type="entry name" value="YegS/DAGK_C"/>
</dbReference>
<dbReference type="PANTHER" id="PTHR12358:SF54">
    <property type="entry name" value="SPHINGOSINE KINASE RELATED PROTEIN"/>
    <property type="match status" value="1"/>
</dbReference>
<dbReference type="SMART" id="SM00046">
    <property type="entry name" value="DAGKc"/>
    <property type="match status" value="1"/>
</dbReference>
<gene>
    <name evidence="12" type="ORF">ACFQY8_05215</name>
</gene>
<dbReference type="Pfam" id="PF00781">
    <property type="entry name" value="DAGK_cat"/>
    <property type="match status" value="1"/>
</dbReference>
<keyword evidence="6" id="KW-0547">Nucleotide-binding</keyword>
<evidence type="ECO:0000256" key="6">
    <source>
        <dbReference type="ARBA" id="ARBA00022741"/>
    </source>
</evidence>
<keyword evidence="9" id="KW-0443">Lipid metabolism</keyword>
<dbReference type="EMBL" id="JBHTHQ010000021">
    <property type="protein sequence ID" value="MFD0705143.1"/>
    <property type="molecule type" value="Genomic_DNA"/>
</dbReference>
<dbReference type="InterPro" id="IPR017438">
    <property type="entry name" value="ATP-NAD_kinase_N"/>
</dbReference>
<name>A0ABW2Y4H2_9BIFI</name>
<dbReference type="PANTHER" id="PTHR12358">
    <property type="entry name" value="SPHINGOSINE KINASE"/>
    <property type="match status" value="1"/>
</dbReference>
<keyword evidence="9" id="KW-0594">Phospholipid biosynthesis</keyword>
<evidence type="ECO:0000256" key="7">
    <source>
        <dbReference type="ARBA" id="ARBA00022777"/>
    </source>
</evidence>
<dbReference type="EC" id="2.7.1.107" evidence="4"/>
<dbReference type="RefSeq" id="WP_377938838.1">
    <property type="nucleotide sequence ID" value="NZ_JBHTHQ010000021.1"/>
</dbReference>
<dbReference type="PROSITE" id="PS50146">
    <property type="entry name" value="DAGK"/>
    <property type="match status" value="1"/>
</dbReference>
<dbReference type="SUPFAM" id="SSF111331">
    <property type="entry name" value="NAD kinase/diacylglycerol kinase-like"/>
    <property type="match status" value="1"/>
</dbReference>
<reference evidence="13" key="1">
    <citation type="journal article" date="2019" name="Int. J. Syst. Evol. Microbiol.">
        <title>The Global Catalogue of Microorganisms (GCM) 10K type strain sequencing project: providing services to taxonomists for standard genome sequencing and annotation.</title>
        <authorList>
            <consortium name="The Broad Institute Genomics Platform"/>
            <consortium name="The Broad Institute Genome Sequencing Center for Infectious Disease"/>
            <person name="Wu L."/>
            <person name="Ma J."/>
        </authorList>
    </citation>
    <scope>NUCLEOTIDE SEQUENCE [LARGE SCALE GENOMIC DNA]</scope>
    <source>
        <strain evidence="13">CCM 8604</strain>
    </source>
</reference>
<dbReference type="SMART" id="SM00045">
    <property type="entry name" value="DAGKa"/>
    <property type="match status" value="1"/>
</dbReference>
<dbReference type="Gene3D" id="3.40.50.10330">
    <property type="entry name" value="Probable inorganic polyphosphate/atp-NAD kinase, domain 1"/>
    <property type="match status" value="1"/>
</dbReference>
<keyword evidence="8" id="KW-0067">ATP-binding</keyword>
<dbReference type="Proteomes" id="UP001597036">
    <property type="component" value="Unassembled WGS sequence"/>
</dbReference>
<evidence type="ECO:0000256" key="2">
    <source>
        <dbReference type="ARBA" id="ARBA00005983"/>
    </source>
</evidence>
<keyword evidence="5 12" id="KW-0808">Transferase</keyword>
<comment type="cofactor">
    <cofactor evidence="1">
        <name>Mg(2+)</name>
        <dbReference type="ChEBI" id="CHEBI:18420"/>
    </cofactor>
</comment>
<comment type="caution">
    <text evidence="12">The sequence shown here is derived from an EMBL/GenBank/DDBJ whole genome shotgun (WGS) entry which is preliminary data.</text>
</comment>
<dbReference type="GO" id="GO:0016301">
    <property type="term" value="F:kinase activity"/>
    <property type="evidence" value="ECO:0007669"/>
    <property type="project" value="UniProtKB-KW"/>
</dbReference>
<evidence type="ECO:0000256" key="8">
    <source>
        <dbReference type="ARBA" id="ARBA00022840"/>
    </source>
</evidence>
<evidence type="ECO:0000259" key="11">
    <source>
        <dbReference type="PROSITE" id="PS50146"/>
    </source>
</evidence>
<dbReference type="InterPro" id="IPR000756">
    <property type="entry name" value="Diacylglycerol_kin_accessory"/>
</dbReference>
<proteinExistence type="inferred from homology"/>
<keyword evidence="7 12" id="KW-0418">Kinase</keyword>
<keyword evidence="10" id="KW-1208">Phospholipid metabolism</keyword>
<evidence type="ECO:0000256" key="10">
    <source>
        <dbReference type="ARBA" id="ARBA00023264"/>
    </source>
</evidence>
<dbReference type="InterPro" id="IPR005218">
    <property type="entry name" value="Diacylglycerol/lipid_kinase"/>
</dbReference>
<dbReference type="Pfam" id="PF19279">
    <property type="entry name" value="YegS_C"/>
    <property type="match status" value="1"/>
</dbReference>
<dbReference type="Gene3D" id="2.60.200.40">
    <property type="match status" value="1"/>
</dbReference>
<dbReference type="InterPro" id="IPR016064">
    <property type="entry name" value="NAD/diacylglycerol_kinase_sf"/>
</dbReference>
<evidence type="ECO:0000256" key="9">
    <source>
        <dbReference type="ARBA" id="ARBA00023209"/>
    </source>
</evidence>
<sequence>MMGQVQYHFIVNPFGAAGSAMRTWHRAEKAAQKLGMNYVMHMPTDTYFIKDIVHDLTDTDVDTYIIIVGGDGSLNAVVNSIVNFDRTFIGFIPAGTGNDFARSLALHGSPLQILKRIVKSENAHTLDVGRATLHTCYDANNRKLELSDVVVLFNNGAGVGFDAQVCVGVRDSVWTSRLGTIGLSKLSYLMVAVAEIIHHKTFQTRIDCDGTIQHFANSLFATVMNEPYQGGGFKFCPDASPTDHMSDACVVDSLRLGEFVRVLPLALIGKHTTSKAVAMSRGAVYHLKTDEPQWFQTDGEVEYKTDDVTITVLPHKVHFMGIL</sequence>
<accession>A0ABW2Y4H2</accession>
<dbReference type="InterPro" id="IPR001206">
    <property type="entry name" value="Diacylglycerol_kinase_cat_dom"/>
</dbReference>
<evidence type="ECO:0000256" key="3">
    <source>
        <dbReference type="ARBA" id="ARBA00009280"/>
    </source>
</evidence>
<evidence type="ECO:0000313" key="13">
    <source>
        <dbReference type="Proteomes" id="UP001597036"/>
    </source>
</evidence>
<keyword evidence="13" id="KW-1185">Reference proteome</keyword>
<evidence type="ECO:0000256" key="1">
    <source>
        <dbReference type="ARBA" id="ARBA00001946"/>
    </source>
</evidence>
<protein>
    <recommendedName>
        <fullName evidence="4">diacylglycerol kinase (ATP)</fullName>
        <ecNumber evidence="4">2.7.1.107</ecNumber>
    </recommendedName>
</protein>
<dbReference type="NCBIfam" id="TIGR00147">
    <property type="entry name" value="YegS/Rv2252/BmrU family lipid kinase"/>
    <property type="match status" value="1"/>
</dbReference>
<evidence type="ECO:0000256" key="4">
    <source>
        <dbReference type="ARBA" id="ARBA00012133"/>
    </source>
</evidence>
<comment type="similarity">
    <text evidence="2">Belongs to the diacylglycerol/lipid kinase family.</text>
</comment>
<comment type="similarity">
    <text evidence="3">Belongs to the eukaryotic diacylglycerol kinase family.</text>
</comment>
<keyword evidence="9" id="KW-0444">Lipid biosynthesis</keyword>
<dbReference type="InterPro" id="IPR050187">
    <property type="entry name" value="Lipid_Phosphate_FormReg"/>
</dbReference>
<feature type="domain" description="DAGKc" evidence="11">
    <location>
        <begin position="2"/>
        <end position="135"/>
    </location>
</feature>
<evidence type="ECO:0000256" key="5">
    <source>
        <dbReference type="ARBA" id="ARBA00022679"/>
    </source>
</evidence>